<keyword evidence="6" id="KW-0472">Membrane</keyword>
<proteinExistence type="inferred from homology"/>
<dbReference type="InterPro" id="IPR001087">
    <property type="entry name" value="GDSL"/>
</dbReference>
<dbReference type="SUPFAM" id="SSF52266">
    <property type="entry name" value="SGNH hydrolase"/>
    <property type="match status" value="1"/>
</dbReference>
<protein>
    <submittedName>
        <fullName evidence="7">Uncharacterized protein</fullName>
    </submittedName>
</protein>
<feature type="transmembrane region" description="Helical" evidence="6">
    <location>
        <begin position="72"/>
        <end position="94"/>
    </location>
</feature>
<keyword evidence="6" id="KW-1133">Transmembrane helix</keyword>
<evidence type="ECO:0000256" key="4">
    <source>
        <dbReference type="ARBA" id="ARBA00023180"/>
    </source>
</evidence>
<feature type="region of interest" description="Disordered" evidence="5">
    <location>
        <begin position="1"/>
        <end position="40"/>
    </location>
</feature>
<comment type="similarity">
    <text evidence="1">Belongs to the 'GDSL' lipolytic enzyme family.</text>
</comment>
<evidence type="ECO:0000256" key="2">
    <source>
        <dbReference type="ARBA" id="ARBA00022729"/>
    </source>
</evidence>
<dbReference type="GO" id="GO:0016788">
    <property type="term" value="F:hydrolase activity, acting on ester bonds"/>
    <property type="evidence" value="ECO:0007669"/>
    <property type="project" value="InterPro"/>
</dbReference>
<keyword evidence="3" id="KW-0378">Hydrolase</keyword>
<dbReference type="GO" id="GO:0009570">
    <property type="term" value="C:chloroplast stroma"/>
    <property type="evidence" value="ECO:0007669"/>
    <property type="project" value="TreeGrafter"/>
</dbReference>
<keyword evidence="2" id="KW-0732">Signal</keyword>
<evidence type="ECO:0000313" key="7">
    <source>
        <dbReference type="EMBL" id="KAK9920042.1"/>
    </source>
</evidence>
<accession>A0AAW1W9P2</accession>
<name>A0AAW1W9P2_RUBAR</name>
<dbReference type="Pfam" id="PF00657">
    <property type="entry name" value="Lipase_GDSL"/>
    <property type="match status" value="1"/>
</dbReference>
<sequence length="431" mass="47375">MKATEEEEDYDPLLLESGRLEKKDRVGLGHPTASTNNQASRLPKHDTAFHEQIPAQEDGAANHRVTSQQKHCLGLSMAFSLSLSAVLLLVLLSVSVAGQQRSRRGPVIFNFGDSNSDTGGLVAGLGYSINPPYGRTYFRRSTGRMSDGRLVIDFLCQSLNTSLLTAYLDSLSGSKFTNGANFAIVGSSTFPKRVPFSLSIQVMQFLHFKATAGSKGLIDAEGFQKALYMIDIGQNDLAQLFSKNLSLTQITKKIPSITTEIKNAVKTIYDQGGRNFWLHNTGPLGCLPQKLSSVQQRDMDAYGCLSTYNAAARLFNVGLRHTCDEMRFELKDAKIVYVDVYAIKYDLIANSTKYGFIRPLMGCCGNGGPPYNYNMRVTCGNPGSQVCKDGSRFISWDGIHYTEAANTIVASQILSTAYSIPPIPFDFFVRR</sequence>
<feature type="compositionally biased region" description="Acidic residues" evidence="5">
    <location>
        <begin position="1"/>
        <end position="11"/>
    </location>
</feature>
<keyword evidence="8" id="KW-1185">Reference proteome</keyword>
<dbReference type="CDD" id="cd01837">
    <property type="entry name" value="SGNH_plant_lipase_like"/>
    <property type="match status" value="1"/>
</dbReference>
<dbReference type="InterPro" id="IPR036514">
    <property type="entry name" value="SGNH_hydro_sf"/>
</dbReference>
<dbReference type="Gene3D" id="3.40.50.1110">
    <property type="entry name" value="SGNH hydrolase"/>
    <property type="match status" value="1"/>
</dbReference>
<dbReference type="Proteomes" id="UP001457282">
    <property type="component" value="Unassembled WGS sequence"/>
</dbReference>
<dbReference type="InterPro" id="IPR035669">
    <property type="entry name" value="SGNH_plant_lipase-like"/>
</dbReference>
<reference evidence="7 8" key="1">
    <citation type="journal article" date="2023" name="G3 (Bethesda)">
        <title>A chromosome-length genome assembly and annotation of blackberry (Rubus argutus, cv. 'Hillquist').</title>
        <authorList>
            <person name="Bruna T."/>
            <person name="Aryal R."/>
            <person name="Dudchenko O."/>
            <person name="Sargent D.J."/>
            <person name="Mead D."/>
            <person name="Buti M."/>
            <person name="Cavallini A."/>
            <person name="Hytonen T."/>
            <person name="Andres J."/>
            <person name="Pham M."/>
            <person name="Weisz D."/>
            <person name="Mascagni F."/>
            <person name="Usai G."/>
            <person name="Natali L."/>
            <person name="Bassil N."/>
            <person name="Fernandez G.E."/>
            <person name="Lomsadze A."/>
            <person name="Armour M."/>
            <person name="Olukolu B."/>
            <person name="Poorten T."/>
            <person name="Britton C."/>
            <person name="Davik J."/>
            <person name="Ashrafi H."/>
            <person name="Aiden E.L."/>
            <person name="Borodovsky M."/>
            <person name="Worthington M."/>
        </authorList>
    </citation>
    <scope>NUCLEOTIDE SEQUENCE [LARGE SCALE GENOMIC DNA]</scope>
    <source>
        <strain evidence="7">PI 553951</strain>
    </source>
</reference>
<keyword evidence="4" id="KW-0325">Glycoprotein</keyword>
<evidence type="ECO:0000256" key="1">
    <source>
        <dbReference type="ARBA" id="ARBA00008668"/>
    </source>
</evidence>
<dbReference type="PANTHER" id="PTHR22835:SF275">
    <property type="entry name" value="OS01G0331100 PROTEIN"/>
    <property type="match status" value="1"/>
</dbReference>
<evidence type="ECO:0000313" key="8">
    <source>
        <dbReference type="Proteomes" id="UP001457282"/>
    </source>
</evidence>
<dbReference type="PANTHER" id="PTHR22835">
    <property type="entry name" value="ZINC FINGER FYVE DOMAIN CONTAINING PROTEIN"/>
    <property type="match status" value="1"/>
</dbReference>
<feature type="compositionally biased region" description="Basic and acidic residues" evidence="5">
    <location>
        <begin position="18"/>
        <end position="27"/>
    </location>
</feature>
<gene>
    <name evidence="7" type="ORF">M0R45_028608</name>
</gene>
<organism evidence="7 8">
    <name type="scientific">Rubus argutus</name>
    <name type="common">Southern blackberry</name>
    <dbReference type="NCBI Taxonomy" id="59490"/>
    <lineage>
        <taxon>Eukaryota</taxon>
        <taxon>Viridiplantae</taxon>
        <taxon>Streptophyta</taxon>
        <taxon>Embryophyta</taxon>
        <taxon>Tracheophyta</taxon>
        <taxon>Spermatophyta</taxon>
        <taxon>Magnoliopsida</taxon>
        <taxon>eudicotyledons</taxon>
        <taxon>Gunneridae</taxon>
        <taxon>Pentapetalae</taxon>
        <taxon>rosids</taxon>
        <taxon>fabids</taxon>
        <taxon>Rosales</taxon>
        <taxon>Rosaceae</taxon>
        <taxon>Rosoideae</taxon>
        <taxon>Rosoideae incertae sedis</taxon>
        <taxon>Rubus</taxon>
    </lineage>
</organism>
<keyword evidence="6" id="KW-0812">Transmembrane</keyword>
<evidence type="ECO:0000256" key="6">
    <source>
        <dbReference type="SAM" id="Phobius"/>
    </source>
</evidence>
<dbReference type="EMBL" id="JBEDUW010000006">
    <property type="protein sequence ID" value="KAK9920042.1"/>
    <property type="molecule type" value="Genomic_DNA"/>
</dbReference>
<dbReference type="AlphaFoldDB" id="A0AAW1W9P2"/>
<comment type="caution">
    <text evidence="7">The sequence shown here is derived from an EMBL/GenBank/DDBJ whole genome shotgun (WGS) entry which is preliminary data.</text>
</comment>
<evidence type="ECO:0000256" key="3">
    <source>
        <dbReference type="ARBA" id="ARBA00022801"/>
    </source>
</evidence>
<evidence type="ECO:0000256" key="5">
    <source>
        <dbReference type="SAM" id="MobiDB-lite"/>
    </source>
</evidence>